<feature type="transmembrane region" description="Helical" evidence="1">
    <location>
        <begin position="98"/>
        <end position="115"/>
    </location>
</feature>
<keyword evidence="1" id="KW-0472">Membrane</keyword>
<dbReference type="AlphaFoldDB" id="A0A484ZCR6"/>
<dbReference type="InterPro" id="IPR010718">
    <property type="entry name" value="DUF1294"/>
</dbReference>
<evidence type="ECO:0000313" key="2">
    <source>
        <dbReference type="EMBL" id="VFS46287.1"/>
    </source>
</evidence>
<dbReference type="Pfam" id="PF06961">
    <property type="entry name" value="DUF1294"/>
    <property type="match status" value="1"/>
</dbReference>
<evidence type="ECO:0000256" key="1">
    <source>
        <dbReference type="SAM" id="Phobius"/>
    </source>
</evidence>
<organism evidence="2 3">
    <name type="scientific">Budvicia aquatica</name>
    <dbReference type="NCBI Taxonomy" id="82979"/>
    <lineage>
        <taxon>Bacteria</taxon>
        <taxon>Pseudomonadati</taxon>
        <taxon>Pseudomonadota</taxon>
        <taxon>Gammaproteobacteria</taxon>
        <taxon>Enterobacterales</taxon>
        <taxon>Budviciaceae</taxon>
        <taxon>Budvicia</taxon>
    </lineage>
</organism>
<keyword evidence="1" id="KW-0812">Transmembrane</keyword>
<feature type="transmembrane region" description="Helical" evidence="1">
    <location>
        <begin position="68"/>
        <end position="86"/>
    </location>
</feature>
<proteinExistence type="predicted"/>
<keyword evidence="1" id="KW-1133">Transmembrane helix</keyword>
<feature type="transmembrane region" description="Helical" evidence="1">
    <location>
        <begin position="31"/>
        <end position="48"/>
    </location>
</feature>
<name>A0A484ZCR6_9GAMM</name>
<dbReference type="EMBL" id="CAADJA010000002">
    <property type="protein sequence ID" value="VFS46287.1"/>
    <property type="molecule type" value="Genomic_DNA"/>
</dbReference>
<protein>
    <submittedName>
        <fullName evidence="2">Protein of uncharacterized function (DUF1294)</fullName>
    </submittedName>
</protein>
<dbReference type="Proteomes" id="UP000373449">
    <property type="component" value="Unassembled WGS sequence"/>
</dbReference>
<reference evidence="2 3" key="1">
    <citation type="submission" date="2019-03" db="EMBL/GenBank/DDBJ databases">
        <authorList>
            <consortium name="Pathogen Informatics"/>
        </authorList>
    </citation>
    <scope>NUCLEOTIDE SEQUENCE [LARGE SCALE GENOMIC DNA]</scope>
    <source>
        <strain evidence="2 3">NCTC12282</strain>
    </source>
</reference>
<feature type="transmembrane region" description="Helical" evidence="1">
    <location>
        <begin position="7"/>
        <end position="25"/>
    </location>
</feature>
<sequence>MKNKLNLILIVFITLFFYFIAFMVASGRLSLNVMLLYVTLSIVTFFLYMKDKSAAKSHDWRIKERTLFLFGLLGGWPGALFAQRVFHHKTQKTQFQLIYWLTVVINCGGLAALIYI</sequence>
<dbReference type="RefSeq" id="WP_051323384.1">
    <property type="nucleotide sequence ID" value="NZ_BRLG01000031.1"/>
</dbReference>
<gene>
    <name evidence="2" type="ORF">NCTC12282_01184</name>
</gene>
<evidence type="ECO:0000313" key="3">
    <source>
        <dbReference type="Proteomes" id="UP000373449"/>
    </source>
</evidence>
<accession>A0A484ZCR6</accession>